<keyword evidence="3" id="KW-0540">Nuclease</keyword>
<dbReference type="Proteomes" id="UP000238281">
    <property type="component" value="Unassembled WGS sequence"/>
</dbReference>
<dbReference type="InterPro" id="IPR008201">
    <property type="entry name" value="HepT-like"/>
</dbReference>
<keyword evidence="1" id="KW-0597">Phosphoprotein</keyword>
<evidence type="ECO:0000256" key="5">
    <source>
        <dbReference type="ARBA" id="ARBA00022801"/>
    </source>
</evidence>
<dbReference type="GO" id="GO:0004540">
    <property type="term" value="F:RNA nuclease activity"/>
    <property type="evidence" value="ECO:0007669"/>
    <property type="project" value="InterPro"/>
</dbReference>
<dbReference type="InterPro" id="IPR051813">
    <property type="entry name" value="HepT_RNase_toxin"/>
</dbReference>
<evidence type="ECO:0000313" key="9">
    <source>
        <dbReference type="Proteomes" id="UP000515842"/>
    </source>
</evidence>
<dbReference type="GO" id="GO:0110001">
    <property type="term" value="C:toxin-antitoxin complex"/>
    <property type="evidence" value="ECO:0007669"/>
    <property type="project" value="InterPro"/>
</dbReference>
<reference evidence="6 8" key="1">
    <citation type="submission" date="2017-09" db="EMBL/GenBank/DDBJ databases">
        <title>Reassesment of A. cryaerophilus.</title>
        <authorList>
            <person name="Perez-Cataluna A."/>
            <person name="Collado L."/>
            <person name="Salgado O."/>
            <person name="Lefinanco V."/>
            <person name="Figueras M.J."/>
        </authorList>
    </citation>
    <scope>NUCLEOTIDE SEQUENCE [LARGE SCALE GENOMIC DNA]</scope>
    <source>
        <strain evidence="6 8">LMG 10210</strain>
    </source>
</reference>
<protein>
    <submittedName>
        <fullName evidence="6">Antitoxin</fullName>
    </submittedName>
    <submittedName>
        <fullName evidence="7">DUF86 domain-containing protein</fullName>
    </submittedName>
</protein>
<evidence type="ECO:0000256" key="3">
    <source>
        <dbReference type="ARBA" id="ARBA00022722"/>
    </source>
</evidence>
<dbReference type="AlphaFoldDB" id="A0A2S9TB76"/>
<dbReference type="GO" id="GO:0000166">
    <property type="term" value="F:nucleotide binding"/>
    <property type="evidence" value="ECO:0007669"/>
    <property type="project" value="UniProtKB-KW"/>
</dbReference>
<organism evidence="6 8">
    <name type="scientific">Aliarcobacter cryaerophilus</name>
    <dbReference type="NCBI Taxonomy" id="28198"/>
    <lineage>
        <taxon>Bacteria</taxon>
        <taxon>Pseudomonadati</taxon>
        <taxon>Campylobacterota</taxon>
        <taxon>Epsilonproteobacteria</taxon>
        <taxon>Campylobacterales</taxon>
        <taxon>Arcobacteraceae</taxon>
        <taxon>Aliarcobacter</taxon>
    </lineage>
</organism>
<dbReference type="Proteomes" id="UP000515842">
    <property type="component" value="Chromosome"/>
</dbReference>
<evidence type="ECO:0000256" key="2">
    <source>
        <dbReference type="ARBA" id="ARBA00022649"/>
    </source>
</evidence>
<dbReference type="EMBL" id="CP060693">
    <property type="protein sequence ID" value="QNM91285.1"/>
    <property type="molecule type" value="Genomic_DNA"/>
</dbReference>
<reference evidence="7 9" key="2">
    <citation type="journal article" date="2020" name="Front. Microbiol.">
        <title>Genomic Analysis and Antimicrobial Resistance of Aliarcobacter cryaerophilus Strains From German Water Poultry.</title>
        <authorList>
            <person name="Muller E."/>
            <person name="Hotzel H."/>
            <person name="Ahlers C."/>
            <person name="Hanel I."/>
            <person name="Tomaso H."/>
            <person name="Abdel-Glil M.Y."/>
        </authorList>
    </citation>
    <scope>NUCLEOTIDE SEQUENCE [LARGE SCALE GENOMIC DNA]</scope>
    <source>
        <strain evidence="7 9">16CS1285-4</strain>
    </source>
</reference>
<keyword evidence="2" id="KW-1277">Toxin-antitoxin system</keyword>
<proteinExistence type="predicted"/>
<gene>
    <name evidence="6" type="ORF">CJ673_03855</name>
    <name evidence="7" type="ORF">HOO34_10760</name>
</gene>
<keyword evidence="5" id="KW-0378">Hydrolase</keyword>
<name>A0A2S9TB76_9BACT</name>
<dbReference type="PANTHER" id="PTHR34139:SF1">
    <property type="entry name" value="RNASE MJ1380-RELATED"/>
    <property type="match status" value="1"/>
</dbReference>
<evidence type="ECO:0000256" key="4">
    <source>
        <dbReference type="ARBA" id="ARBA00022741"/>
    </source>
</evidence>
<dbReference type="Pfam" id="PF01934">
    <property type="entry name" value="HepT-like"/>
    <property type="match status" value="1"/>
</dbReference>
<evidence type="ECO:0000313" key="6">
    <source>
        <dbReference type="EMBL" id="PRM96095.1"/>
    </source>
</evidence>
<evidence type="ECO:0000256" key="1">
    <source>
        <dbReference type="ARBA" id="ARBA00022553"/>
    </source>
</evidence>
<evidence type="ECO:0000313" key="8">
    <source>
        <dbReference type="Proteomes" id="UP000238281"/>
    </source>
</evidence>
<accession>A0A2S9TB76</accession>
<dbReference type="GO" id="GO:0016787">
    <property type="term" value="F:hydrolase activity"/>
    <property type="evidence" value="ECO:0007669"/>
    <property type="project" value="UniProtKB-KW"/>
</dbReference>
<evidence type="ECO:0000313" key="7">
    <source>
        <dbReference type="EMBL" id="QNM91285.1"/>
    </source>
</evidence>
<dbReference type="PANTHER" id="PTHR34139">
    <property type="entry name" value="UPF0331 PROTEIN MJ0127"/>
    <property type="match status" value="1"/>
</dbReference>
<sequence>MLLSTLEDIKYSLELILKRANNINSSDDFLKDENGLQKLDSIAMRLSAIGEGFKNIDKLSNNQLLIKYPNIPWKNVKGIRDILSHHYFDLDAEVIFNICKKDANELLETTIKIIEELN</sequence>
<dbReference type="STRING" id="28198.GCA_001572855_00874"/>
<dbReference type="EMBL" id="NXGE01000001">
    <property type="protein sequence ID" value="PRM96095.1"/>
    <property type="molecule type" value="Genomic_DNA"/>
</dbReference>
<keyword evidence="4" id="KW-0547">Nucleotide-binding</keyword>